<keyword evidence="3" id="KW-1185">Reference proteome</keyword>
<accession>A0ABV7TI93</accession>
<comment type="caution">
    <text evidence="2">The sequence shown here is derived from an EMBL/GenBank/DDBJ whole genome shotgun (WGS) entry which is preliminary data.</text>
</comment>
<name>A0ABV7TI93_9RHOB</name>
<dbReference type="RefSeq" id="WP_386736205.1">
    <property type="nucleotide sequence ID" value="NZ_JBHRXI010000016.1"/>
</dbReference>
<evidence type="ECO:0000256" key="1">
    <source>
        <dbReference type="SAM" id="SignalP"/>
    </source>
</evidence>
<organism evidence="2 3">
    <name type="scientific">Lutimaribacter marinistellae</name>
    <dbReference type="NCBI Taxonomy" id="1820329"/>
    <lineage>
        <taxon>Bacteria</taxon>
        <taxon>Pseudomonadati</taxon>
        <taxon>Pseudomonadota</taxon>
        <taxon>Alphaproteobacteria</taxon>
        <taxon>Rhodobacterales</taxon>
        <taxon>Roseobacteraceae</taxon>
        <taxon>Lutimaribacter</taxon>
    </lineage>
</organism>
<dbReference type="Proteomes" id="UP001595629">
    <property type="component" value="Unassembled WGS sequence"/>
</dbReference>
<keyword evidence="1" id="KW-0732">Signal</keyword>
<proteinExistence type="predicted"/>
<evidence type="ECO:0000313" key="3">
    <source>
        <dbReference type="Proteomes" id="UP001595629"/>
    </source>
</evidence>
<feature type="chain" id="PRO_5045101738" description="Nickel/cobalt transporter regulator" evidence="1">
    <location>
        <begin position="21"/>
        <end position="116"/>
    </location>
</feature>
<evidence type="ECO:0000313" key="2">
    <source>
        <dbReference type="EMBL" id="MFC3614928.1"/>
    </source>
</evidence>
<dbReference type="EMBL" id="JBHRXI010000016">
    <property type="protein sequence ID" value="MFC3614928.1"/>
    <property type="molecule type" value="Genomic_DNA"/>
</dbReference>
<protein>
    <recommendedName>
        <fullName evidence="4">Nickel/cobalt transporter regulator</fullName>
    </recommendedName>
</protein>
<reference evidence="3" key="1">
    <citation type="journal article" date="2019" name="Int. J. Syst. Evol. Microbiol.">
        <title>The Global Catalogue of Microorganisms (GCM) 10K type strain sequencing project: providing services to taxonomists for standard genome sequencing and annotation.</title>
        <authorList>
            <consortium name="The Broad Institute Genomics Platform"/>
            <consortium name="The Broad Institute Genome Sequencing Center for Infectious Disease"/>
            <person name="Wu L."/>
            <person name="Ma J."/>
        </authorList>
    </citation>
    <scope>NUCLEOTIDE SEQUENCE [LARGE SCALE GENOMIC DNA]</scope>
    <source>
        <strain evidence="3">KCTC 42911</strain>
    </source>
</reference>
<feature type="signal peptide" evidence="1">
    <location>
        <begin position="1"/>
        <end position="20"/>
    </location>
</feature>
<gene>
    <name evidence="2" type="ORF">ACFORG_14250</name>
</gene>
<evidence type="ECO:0008006" key="4">
    <source>
        <dbReference type="Google" id="ProtNLM"/>
    </source>
</evidence>
<sequence>MKSVIYAAGLAFFLVPMAQASTCGTLSLVDGTLDCQQEVTAPGQAKRISVMDSRDVLKPGDELPPRAMVMINTAYYGLPPAGGGWWYFETNGEIYRADPGSRRVIERVTHLANSSF</sequence>